<gene>
    <name evidence="2" type="ORF">PECUL_23A016977</name>
</gene>
<evidence type="ECO:0000313" key="2">
    <source>
        <dbReference type="EMBL" id="CAH2327936.1"/>
    </source>
</evidence>
<name>A0AAD1WXH2_PELCU</name>
<evidence type="ECO:0000256" key="1">
    <source>
        <dbReference type="SAM" id="MobiDB-lite"/>
    </source>
</evidence>
<accession>A0AAD1WXH2</accession>
<evidence type="ECO:0000313" key="3">
    <source>
        <dbReference type="Proteomes" id="UP001295444"/>
    </source>
</evidence>
<keyword evidence="3" id="KW-1185">Reference proteome</keyword>
<dbReference type="EMBL" id="OW240924">
    <property type="protein sequence ID" value="CAH2327936.1"/>
    <property type="molecule type" value="Genomic_DNA"/>
</dbReference>
<sequence>MRKAHRVHLPSSARVMPREEPRPRLQEGGPSKRHQCPKRIAQDTYRYRHGDHQRLSRYLNSAQDIDARDHITI</sequence>
<feature type="compositionally biased region" description="Basic and acidic residues" evidence="1">
    <location>
        <begin position="16"/>
        <end position="25"/>
    </location>
</feature>
<dbReference type="Proteomes" id="UP001295444">
    <property type="component" value="Chromosome 13"/>
</dbReference>
<protein>
    <submittedName>
        <fullName evidence="2">Uncharacterized protein</fullName>
    </submittedName>
</protein>
<reference evidence="2" key="1">
    <citation type="submission" date="2022-03" db="EMBL/GenBank/DDBJ databases">
        <authorList>
            <person name="Alioto T."/>
            <person name="Alioto T."/>
            <person name="Gomez Garrido J."/>
        </authorList>
    </citation>
    <scope>NUCLEOTIDE SEQUENCE</scope>
</reference>
<proteinExistence type="predicted"/>
<organism evidence="2 3">
    <name type="scientific">Pelobates cultripes</name>
    <name type="common">Western spadefoot toad</name>
    <dbReference type="NCBI Taxonomy" id="61616"/>
    <lineage>
        <taxon>Eukaryota</taxon>
        <taxon>Metazoa</taxon>
        <taxon>Chordata</taxon>
        <taxon>Craniata</taxon>
        <taxon>Vertebrata</taxon>
        <taxon>Euteleostomi</taxon>
        <taxon>Amphibia</taxon>
        <taxon>Batrachia</taxon>
        <taxon>Anura</taxon>
        <taxon>Pelobatoidea</taxon>
        <taxon>Pelobatidae</taxon>
        <taxon>Pelobates</taxon>
    </lineage>
</organism>
<feature type="region of interest" description="Disordered" evidence="1">
    <location>
        <begin position="1"/>
        <end position="37"/>
    </location>
</feature>
<dbReference type="AlphaFoldDB" id="A0AAD1WXH2"/>